<dbReference type="AlphaFoldDB" id="A0A6M3JX94"/>
<gene>
    <name evidence="2" type="ORF">MM415A02137_0012</name>
</gene>
<name>A0A6M3JX94_9ZZZZ</name>
<protein>
    <submittedName>
        <fullName evidence="2">Uncharacterized protein</fullName>
    </submittedName>
</protein>
<dbReference type="EMBL" id="MT142066">
    <property type="protein sequence ID" value="QJA73991.1"/>
    <property type="molecule type" value="Genomic_DNA"/>
</dbReference>
<organism evidence="2">
    <name type="scientific">viral metagenome</name>
    <dbReference type="NCBI Taxonomy" id="1070528"/>
    <lineage>
        <taxon>unclassified sequences</taxon>
        <taxon>metagenomes</taxon>
        <taxon>organismal metagenomes</taxon>
    </lineage>
</organism>
<evidence type="ECO:0000313" key="2">
    <source>
        <dbReference type="EMBL" id="QJA73991.1"/>
    </source>
</evidence>
<reference evidence="2" key="1">
    <citation type="submission" date="2020-03" db="EMBL/GenBank/DDBJ databases">
        <title>The deep terrestrial virosphere.</title>
        <authorList>
            <person name="Holmfeldt K."/>
            <person name="Nilsson E."/>
            <person name="Simone D."/>
            <person name="Lopez-Fernandez M."/>
            <person name="Wu X."/>
            <person name="de Brujin I."/>
            <person name="Lundin D."/>
            <person name="Andersson A."/>
            <person name="Bertilsson S."/>
            <person name="Dopson M."/>
        </authorList>
    </citation>
    <scope>NUCLEOTIDE SEQUENCE</scope>
    <source>
        <strain evidence="2">MM415A02137</strain>
    </source>
</reference>
<evidence type="ECO:0000256" key="1">
    <source>
        <dbReference type="SAM" id="Phobius"/>
    </source>
</evidence>
<keyword evidence="1" id="KW-0472">Membrane</keyword>
<accession>A0A6M3JX94</accession>
<keyword evidence="1" id="KW-0812">Transmembrane</keyword>
<sequence>MTKDEVLAERLEGFKSQTLLHFELLEREVRIAKEELNRRLESMNEFRAQLDKQARDFVTKADLSTVIFRVNLLEKESDRGAGATKWSDHIITVLIGIGVMIGVWLIRGKRNG</sequence>
<feature type="transmembrane region" description="Helical" evidence="1">
    <location>
        <begin position="89"/>
        <end position="106"/>
    </location>
</feature>
<keyword evidence="1" id="KW-1133">Transmembrane helix</keyword>
<proteinExistence type="predicted"/>